<dbReference type="Proteomes" id="UP001154282">
    <property type="component" value="Unassembled WGS sequence"/>
</dbReference>
<name>A0AAV0JMA5_9ROSI</name>
<protein>
    <submittedName>
        <fullName evidence="1">Uncharacterized protein</fullName>
    </submittedName>
</protein>
<sequence>GEDELVEEEKDSHAGSTISLLPAQVLRIRSLSNLVDVHVSLPSKSE</sequence>
<keyword evidence="2" id="KW-1185">Reference proteome</keyword>
<feature type="non-terminal residue" evidence="1">
    <location>
        <position position="1"/>
    </location>
</feature>
<dbReference type="AlphaFoldDB" id="A0AAV0JMA5"/>
<gene>
    <name evidence="1" type="ORF">LITE_LOCUS15018</name>
</gene>
<evidence type="ECO:0000313" key="2">
    <source>
        <dbReference type="Proteomes" id="UP001154282"/>
    </source>
</evidence>
<proteinExistence type="predicted"/>
<accession>A0AAV0JMA5</accession>
<reference evidence="1" key="1">
    <citation type="submission" date="2022-08" db="EMBL/GenBank/DDBJ databases">
        <authorList>
            <person name="Gutierrez-Valencia J."/>
        </authorList>
    </citation>
    <scope>NUCLEOTIDE SEQUENCE</scope>
</reference>
<dbReference type="EMBL" id="CAMGYJ010000005">
    <property type="protein sequence ID" value="CAI0411083.1"/>
    <property type="molecule type" value="Genomic_DNA"/>
</dbReference>
<evidence type="ECO:0000313" key="1">
    <source>
        <dbReference type="EMBL" id="CAI0411083.1"/>
    </source>
</evidence>
<organism evidence="1 2">
    <name type="scientific">Linum tenue</name>
    <dbReference type="NCBI Taxonomy" id="586396"/>
    <lineage>
        <taxon>Eukaryota</taxon>
        <taxon>Viridiplantae</taxon>
        <taxon>Streptophyta</taxon>
        <taxon>Embryophyta</taxon>
        <taxon>Tracheophyta</taxon>
        <taxon>Spermatophyta</taxon>
        <taxon>Magnoliopsida</taxon>
        <taxon>eudicotyledons</taxon>
        <taxon>Gunneridae</taxon>
        <taxon>Pentapetalae</taxon>
        <taxon>rosids</taxon>
        <taxon>fabids</taxon>
        <taxon>Malpighiales</taxon>
        <taxon>Linaceae</taxon>
        <taxon>Linum</taxon>
    </lineage>
</organism>
<comment type="caution">
    <text evidence="1">The sequence shown here is derived from an EMBL/GenBank/DDBJ whole genome shotgun (WGS) entry which is preliminary data.</text>
</comment>